<evidence type="ECO:0000313" key="2">
    <source>
        <dbReference type="EMBL" id="KHQ51155.1"/>
    </source>
</evidence>
<keyword evidence="1" id="KW-0472">Membrane</keyword>
<keyword evidence="1" id="KW-1133">Transmembrane helix</keyword>
<dbReference type="Proteomes" id="UP000030960">
    <property type="component" value="Unassembled WGS sequence"/>
</dbReference>
<feature type="transmembrane region" description="Helical" evidence="1">
    <location>
        <begin position="88"/>
        <end position="116"/>
    </location>
</feature>
<dbReference type="EMBL" id="JSUQ01000019">
    <property type="protein sequence ID" value="KHQ51155.1"/>
    <property type="molecule type" value="Genomic_DNA"/>
</dbReference>
<proteinExistence type="predicted"/>
<organism evidence="2 3">
    <name type="scientific">Mameliella alba</name>
    <dbReference type="NCBI Taxonomy" id="561184"/>
    <lineage>
        <taxon>Bacteria</taxon>
        <taxon>Pseudomonadati</taxon>
        <taxon>Pseudomonadota</taxon>
        <taxon>Alphaproteobacteria</taxon>
        <taxon>Rhodobacterales</taxon>
        <taxon>Roseobacteraceae</taxon>
        <taxon>Mameliella</taxon>
    </lineage>
</organism>
<accession>A0A0B3RIR1</accession>
<dbReference type="AlphaFoldDB" id="A0A0B3RIR1"/>
<reference evidence="2 3" key="1">
    <citation type="submission" date="2014-10" db="EMBL/GenBank/DDBJ databases">
        <title>Genome sequence of Ponticoccus sp. strain UMTAT08 isolated from clonal culture of toxic dinoflagellate Alexandrium tamiyavanichii.</title>
        <authorList>
            <person name="Gan H.Y."/>
            <person name="Muhd D.-D."/>
            <person name="Mohd Noor M.E."/>
            <person name="Yeong Y.S."/>
            <person name="Usup G."/>
        </authorList>
    </citation>
    <scope>NUCLEOTIDE SEQUENCE [LARGE SCALE GENOMIC DNA]</scope>
    <source>
        <strain evidence="2 3">UMTAT08</strain>
    </source>
</reference>
<keyword evidence="1" id="KW-0812">Transmembrane</keyword>
<feature type="transmembrane region" description="Helical" evidence="1">
    <location>
        <begin position="136"/>
        <end position="154"/>
    </location>
</feature>
<keyword evidence="3" id="KW-1185">Reference proteome</keyword>
<name>A0A0B3RIR1_9RHOB</name>
<evidence type="ECO:0000256" key="1">
    <source>
        <dbReference type="SAM" id="Phobius"/>
    </source>
</evidence>
<feature type="transmembrane region" description="Helical" evidence="1">
    <location>
        <begin position="47"/>
        <end position="67"/>
    </location>
</feature>
<dbReference type="STRING" id="561184.SAMN05216376_12517"/>
<comment type="caution">
    <text evidence="2">The sequence shown here is derived from an EMBL/GenBank/DDBJ whole genome shotgun (WGS) entry which is preliminary data.</text>
</comment>
<feature type="transmembrane region" description="Helical" evidence="1">
    <location>
        <begin position="163"/>
        <end position="181"/>
    </location>
</feature>
<dbReference type="RefSeq" id="WP_043144907.1">
    <property type="nucleotide sequence ID" value="NZ_JSUQ01000019.1"/>
</dbReference>
<gene>
    <name evidence="2" type="ORF">OA50_04186</name>
</gene>
<sequence>MPDRKTELILGAVLLLLGLLAGAVWVPLDSETPPIYEFRRQTYIGDALLPMLAALGIALCAAVHVAITLLERGTSDRGGPAFDRHAALFLLSVFALMALSGLVMFWSGPLALALFGPETDPPATYRLMRGTAPWKYLGFTLGGTLLVFGLISLLEGRMRAGRLLIAVLAVAALIAVFDLPFDTLLLPPNGDF</sequence>
<dbReference type="OrthoDB" id="7867876at2"/>
<evidence type="ECO:0008006" key="4">
    <source>
        <dbReference type="Google" id="ProtNLM"/>
    </source>
</evidence>
<evidence type="ECO:0000313" key="3">
    <source>
        <dbReference type="Proteomes" id="UP000030960"/>
    </source>
</evidence>
<protein>
    <recommendedName>
        <fullName evidence="4">Tripartite tricarboxylate transporter TctB family protein</fullName>
    </recommendedName>
</protein>